<proteinExistence type="predicted"/>
<dbReference type="Proteomes" id="UP001316189">
    <property type="component" value="Chromosome"/>
</dbReference>
<organism evidence="2 3">
    <name type="scientific">Cellulomonas chengniuliangii</name>
    <dbReference type="NCBI Taxonomy" id="2968084"/>
    <lineage>
        <taxon>Bacteria</taxon>
        <taxon>Bacillati</taxon>
        <taxon>Actinomycetota</taxon>
        <taxon>Actinomycetes</taxon>
        <taxon>Micrococcales</taxon>
        <taxon>Cellulomonadaceae</taxon>
        <taxon>Cellulomonas</taxon>
    </lineage>
</organism>
<evidence type="ECO:0000256" key="1">
    <source>
        <dbReference type="SAM" id="Phobius"/>
    </source>
</evidence>
<keyword evidence="3" id="KW-1185">Reference proteome</keyword>
<protein>
    <submittedName>
        <fullName evidence="2">Uncharacterized protein</fullName>
    </submittedName>
</protein>
<dbReference type="RefSeq" id="WP_227568635.1">
    <property type="nucleotide sequence ID" value="NZ_CP101988.1"/>
</dbReference>
<evidence type="ECO:0000313" key="3">
    <source>
        <dbReference type="Proteomes" id="UP001316189"/>
    </source>
</evidence>
<gene>
    <name evidence="2" type="ORF">NP064_16240</name>
</gene>
<evidence type="ECO:0000313" key="2">
    <source>
        <dbReference type="EMBL" id="UUI75287.1"/>
    </source>
</evidence>
<accession>A0ABY5KXQ8</accession>
<keyword evidence="1" id="KW-1133">Transmembrane helix</keyword>
<feature type="transmembrane region" description="Helical" evidence="1">
    <location>
        <begin position="38"/>
        <end position="60"/>
    </location>
</feature>
<keyword evidence="1" id="KW-0472">Membrane</keyword>
<name>A0ABY5KXQ8_9CELL</name>
<sequence length="72" mass="7361">MSTATISAPSRRTGLSDLLRATRESAPPRWEAGSRGRLIGYVVVSALVWTAVGLLGAAAVNLGLEGLVALVG</sequence>
<dbReference type="EMBL" id="CP101988">
    <property type="protein sequence ID" value="UUI75287.1"/>
    <property type="molecule type" value="Genomic_DNA"/>
</dbReference>
<reference evidence="2 3" key="1">
    <citation type="submission" date="2022-07" db="EMBL/GenBank/DDBJ databases">
        <title>Novel species in genus cellulomonas.</title>
        <authorList>
            <person name="Ye L."/>
        </authorList>
    </citation>
    <scope>NUCLEOTIDE SEQUENCE [LARGE SCALE GENOMIC DNA]</scope>
    <source>
        <strain evidence="3">zg-Y338</strain>
    </source>
</reference>
<keyword evidence="1" id="KW-0812">Transmembrane</keyword>